<dbReference type="HOGENOM" id="CLU_2236952_0_0_1"/>
<dbReference type="Proteomes" id="UP000005426">
    <property type="component" value="Unassembled WGS sequence"/>
</dbReference>
<gene>
    <name evidence="1" type="ORF">TRIATDRAFT_298293</name>
</gene>
<name>G9NME6_HYPAI</name>
<dbReference type="AlphaFoldDB" id="G9NME6"/>
<protein>
    <submittedName>
        <fullName evidence="1">Uncharacterized protein</fullName>
    </submittedName>
</protein>
<reference evidence="1 2" key="1">
    <citation type="journal article" date="2011" name="Genome Biol.">
        <title>Comparative genome sequence analysis underscores mycoparasitism as the ancestral life style of Trichoderma.</title>
        <authorList>
            <person name="Kubicek C.P."/>
            <person name="Herrera-Estrella A."/>
            <person name="Seidl-Seiboth V."/>
            <person name="Martinez D.A."/>
            <person name="Druzhinina I.S."/>
            <person name="Thon M."/>
            <person name="Zeilinger S."/>
            <person name="Casas-Flores S."/>
            <person name="Horwitz B.A."/>
            <person name="Mukherjee P.K."/>
            <person name="Mukherjee M."/>
            <person name="Kredics L."/>
            <person name="Alcaraz L.D."/>
            <person name="Aerts A."/>
            <person name="Antal Z."/>
            <person name="Atanasova L."/>
            <person name="Cervantes-Badillo M.G."/>
            <person name="Challacombe J."/>
            <person name="Chertkov O."/>
            <person name="McCluskey K."/>
            <person name="Coulpier F."/>
            <person name="Deshpande N."/>
            <person name="von Doehren H."/>
            <person name="Ebbole D.J."/>
            <person name="Esquivel-Naranjo E.U."/>
            <person name="Fekete E."/>
            <person name="Flipphi M."/>
            <person name="Glaser F."/>
            <person name="Gomez-Rodriguez E.Y."/>
            <person name="Gruber S."/>
            <person name="Han C."/>
            <person name="Henrissat B."/>
            <person name="Hermosa R."/>
            <person name="Hernandez-Onate M."/>
            <person name="Karaffa L."/>
            <person name="Kosti I."/>
            <person name="Le Crom S."/>
            <person name="Lindquist E."/>
            <person name="Lucas S."/>
            <person name="Luebeck M."/>
            <person name="Luebeck P.S."/>
            <person name="Margeot A."/>
            <person name="Metz B."/>
            <person name="Misra M."/>
            <person name="Nevalainen H."/>
            <person name="Omann M."/>
            <person name="Packer N."/>
            <person name="Perrone G."/>
            <person name="Uresti-Rivera E.E."/>
            <person name="Salamov A."/>
            <person name="Schmoll M."/>
            <person name="Seiboth B."/>
            <person name="Shapiro H."/>
            <person name="Sukno S."/>
            <person name="Tamayo-Ramos J.A."/>
            <person name="Tisch D."/>
            <person name="Wiest A."/>
            <person name="Wilkinson H.H."/>
            <person name="Zhang M."/>
            <person name="Coutinho P.M."/>
            <person name="Kenerley C.M."/>
            <person name="Monte E."/>
            <person name="Baker S.E."/>
            <person name="Grigoriev I.V."/>
        </authorList>
    </citation>
    <scope>NUCLEOTIDE SEQUENCE [LARGE SCALE GENOMIC DNA]</scope>
    <source>
        <strain evidence="2">ATCC 20476 / IMI 206040</strain>
    </source>
</reference>
<organism evidence="1 2">
    <name type="scientific">Hypocrea atroviridis (strain ATCC 20476 / IMI 206040)</name>
    <name type="common">Trichoderma atroviride</name>
    <dbReference type="NCBI Taxonomy" id="452589"/>
    <lineage>
        <taxon>Eukaryota</taxon>
        <taxon>Fungi</taxon>
        <taxon>Dikarya</taxon>
        <taxon>Ascomycota</taxon>
        <taxon>Pezizomycotina</taxon>
        <taxon>Sordariomycetes</taxon>
        <taxon>Hypocreomycetidae</taxon>
        <taxon>Hypocreales</taxon>
        <taxon>Hypocreaceae</taxon>
        <taxon>Trichoderma</taxon>
    </lineage>
</organism>
<sequence length="105" mass="11588">MTKRRRRQWTRGPLRCDWPDSRPSSPSKLCQWFTGHCSARQRSRRCAPSPLAERTLLARPELLSGHKSAAMASTRCPGRAGATSAVHYSLEAWGAAHSFGGRGVV</sequence>
<dbReference type="EMBL" id="ABDG02000019">
    <property type="protein sequence ID" value="EHK48076.1"/>
    <property type="molecule type" value="Genomic_DNA"/>
</dbReference>
<dbReference type="OrthoDB" id="10294027at2759"/>
<keyword evidence="2" id="KW-1185">Reference proteome</keyword>
<evidence type="ECO:0000313" key="2">
    <source>
        <dbReference type="Proteomes" id="UP000005426"/>
    </source>
</evidence>
<comment type="caution">
    <text evidence="1">The sequence shown here is derived from an EMBL/GenBank/DDBJ whole genome shotgun (WGS) entry which is preliminary data.</text>
</comment>
<accession>G9NME6</accession>
<proteinExistence type="predicted"/>
<evidence type="ECO:0000313" key="1">
    <source>
        <dbReference type="EMBL" id="EHK48076.1"/>
    </source>
</evidence>